<comment type="caution">
    <text evidence="1">The sequence shown here is derived from an EMBL/GenBank/DDBJ whole genome shotgun (WGS) entry which is preliminary data.</text>
</comment>
<dbReference type="Proteomes" id="UP000177982">
    <property type="component" value="Unassembled WGS sequence"/>
</dbReference>
<name>A0A1G2KXX8_9BACT</name>
<accession>A0A1G2KXX8</accession>
<evidence type="ECO:0000313" key="1">
    <source>
        <dbReference type="EMBL" id="OHA04288.1"/>
    </source>
</evidence>
<sequence>MAWFFLLEASRSCGLRLARLTRGVVGVFWFGQLLKTAKSTYQINKKKQSLFVFIVRDRISVLKNRPK</sequence>
<dbReference type="AlphaFoldDB" id="A0A1G2KXX8"/>
<organism evidence="1 2">
    <name type="scientific">Candidatus Sungbacteria bacterium RIFCSPLOWO2_01_FULL_47_10</name>
    <dbReference type="NCBI Taxonomy" id="1802276"/>
    <lineage>
        <taxon>Bacteria</taxon>
        <taxon>Candidatus Sungiibacteriota</taxon>
    </lineage>
</organism>
<evidence type="ECO:0000313" key="2">
    <source>
        <dbReference type="Proteomes" id="UP000177982"/>
    </source>
</evidence>
<reference evidence="1 2" key="1">
    <citation type="journal article" date="2016" name="Nat. Commun.">
        <title>Thousands of microbial genomes shed light on interconnected biogeochemical processes in an aquifer system.</title>
        <authorList>
            <person name="Anantharaman K."/>
            <person name="Brown C.T."/>
            <person name="Hug L.A."/>
            <person name="Sharon I."/>
            <person name="Castelle C.J."/>
            <person name="Probst A.J."/>
            <person name="Thomas B.C."/>
            <person name="Singh A."/>
            <person name="Wilkins M.J."/>
            <person name="Karaoz U."/>
            <person name="Brodie E.L."/>
            <person name="Williams K.H."/>
            <person name="Hubbard S.S."/>
            <person name="Banfield J.F."/>
        </authorList>
    </citation>
    <scope>NUCLEOTIDE SEQUENCE [LARGE SCALE GENOMIC DNA]</scope>
</reference>
<proteinExistence type="predicted"/>
<gene>
    <name evidence="1" type="ORF">A2934_02050</name>
</gene>
<protein>
    <submittedName>
        <fullName evidence="1">Uncharacterized protein</fullName>
    </submittedName>
</protein>
<dbReference type="EMBL" id="MHQO01000084">
    <property type="protein sequence ID" value="OHA04288.1"/>
    <property type="molecule type" value="Genomic_DNA"/>
</dbReference>